<proteinExistence type="inferred from homology"/>
<evidence type="ECO:0000256" key="1">
    <source>
        <dbReference type="ARBA" id="ARBA00004477"/>
    </source>
</evidence>
<evidence type="ECO:0000313" key="8">
    <source>
        <dbReference type="EMBL" id="KAJ1646953.1"/>
    </source>
</evidence>
<feature type="transmembrane region" description="Helical" evidence="7">
    <location>
        <begin position="46"/>
        <end position="74"/>
    </location>
</feature>
<evidence type="ECO:0000313" key="9">
    <source>
        <dbReference type="Proteomes" id="UP001145021"/>
    </source>
</evidence>
<sequence length="85" mass="9341">MSQINDKAVGAALLGIGTFVFTYYSIWTLVIPFVDQDHPARMLFPPQWYAIALPVFLLVVGVTGIFGFLSFVMLKSGKKAAKKST</sequence>
<comment type="caution">
    <text evidence="8">The sequence shown here is derived from an EMBL/GenBank/DDBJ whole genome shotgun (WGS) entry which is preliminary data.</text>
</comment>
<dbReference type="AlphaFoldDB" id="A0A9W7XNP5"/>
<comment type="pathway">
    <text evidence="7">Protein modification; protein glycosylation.</text>
</comment>
<comment type="similarity">
    <text evidence="2 7">Belongs to the DPM2 family.</text>
</comment>
<keyword evidence="9" id="KW-1185">Reference proteome</keyword>
<dbReference type="GO" id="GO:0005789">
    <property type="term" value="C:endoplasmic reticulum membrane"/>
    <property type="evidence" value="ECO:0007669"/>
    <property type="project" value="UniProtKB-SubCell"/>
</dbReference>
<comment type="subunit">
    <text evidence="7">Component of the dolichol-phosphate mannose (DPM) synthase complex.</text>
</comment>
<dbReference type="EMBL" id="JANBOH010000044">
    <property type="protein sequence ID" value="KAJ1646953.1"/>
    <property type="molecule type" value="Genomic_DNA"/>
</dbReference>
<dbReference type="GO" id="GO:0180047">
    <property type="term" value="P:dolichol phosphate mannose biosynthetic process"/>
    <property type="evidence" value="ECO:0007669"/>
    <property type="project" value="InterPro"/>
</dbReference>
<comment type="subcellular location">
    <subcellularLocation>
        <location evidence="1 7">Endoplasmic reticulum membrane</location>
        <topology evidence="1 7">Multi-pass membrane protein</topology>
    </subcellularLocation>
</comment>
<evidence type="ECO:0000256" key="7">
    <source>
        <dbReference type="RuleBase" id="RU365084"/>
    </source>
</evidence>
<dbReference type="GO" id="GO:0006506">
    <property type="term" value="P:GPI anchor biosynthetic process"/>
    <property type="evidence" value="ECO:0007669"/>
    <property type="project" value="TreeGrafter"/>
</dbReference>
<dbReference type="PANTHER" id="PTHR15039:SF11">
    <property type="entry name" value="DOLICHOL PHOSPHATE-MANNOSE BIOSYNTHESIS REGULATORY PROTEIN"/>
    <property type="match status" value="1"/>
</dbReference>
<gene>
    <name evidence="8" type="primary">dpm2</name>
    <name evidence="8" type="ORF">LPJ64_001627</name>
</gene>
<keyword evidence="6 7" id="KW-0472">Membrane</keyword>
<evidence type="ECO:0000256" key="3">
    <source>
        <dbReference type="ARBA" id="ARBA00022692"/>
    </source>
</evidence>
<reference evidence="8" key="1">
    <citation type="submission" date="2022-07" db="EMBL/GenBank/DDBJ databases">
        <title>Phylogenomic reconstructions and comparative analyses of Kickxellomycotina fungi.</title>
        <authorList>
            <person name="Reynolds N.K."/>
            <person name="Stajich J.E."/>
            <person name="Barry K."/>
            <person name="Grigoriev I.V."/>
            <person name="Crous P."/>
            <person name="Smith M.E."/>
        </authorList>
    </citation>
    <scope>NUCLEOTIDE SEQUENCE</scope>
    <source>
        <strain evidence="8">NBRC 105413</strain>
    </source>
</reference>
<dbReference type="GO" id="GO:0033185">
    <property type="term" value="C:dolichol-phosphate-mannose synthase complex"/>
    <property type="evidence" value="ECO:0007669"/>
    <property type="project" value="TreeGrafter"/>
</dbReference>
<evidence type="ECO:0000256" key="4">
    <source>
        <dbReference type="ARBA" id="ARBA00022824"/>
    </source>
</evidence>
<dbReference type="InterPro" id="IPR009914">
    <property type="entry name" value="DPM2"/>
</dbReference>
<keyword evidence="4 7" id="KW-0256">Endoplasmic reticulum</keyword>
<organism evidence="8 9">
    <name type="scientific">Coemansia asiatica</name>
    <dbReference type="NCBI Taxonomy" id="1052880"/>
    <lineage>
        <taxon>Eukaryota</taxon>
        <taxon>Fungi</taxon>
        <taxon>Fungi incertae sedis</taxon>
        <taxon>Zoopagomycota</taxon>
        <taxon>Kickxellomycotina</taxon>
        <taxon>Kickxellomycetes</taxon>
        <taxon>Kickxellales</taxon>
        <taxon>Kickxellaceae</taxon>
        <taxon>Coemansia</taxon>
    </lineage>
</organism>
<dbReference type="Proteomes" id="UP001145021">
    <property type="component" value="Unassembled WGS sequence"/>
</dbReference>
<keyword evidence="5 7" id="KW-1133">Transmembrane helix</keyword>
<evidence type="ECO:0000256" key="6">
    <source>
        <dbReference type="ARBA" id="ARBA00023136"/>
    </source>
</evidence>
<comment type="function">
    <text evidence="7">Regulatory subunit of the dolichol-phosphate mannose (DPM) synthase complex; essential for the ER localization.</text>
</comment>
<feature type="transmembrane region" description="Helical" evidence="7">
    <location>
        <begin position="12"/>
        <end position="34"/>
    </location>
</feature>
<dbReference type="PANTHER" id="PTHR15039">
    <property type="entry name" value="DOLICHOL PHOSPHATE-MANNOSE BIOSYNTHESIS REGULATORY PROTEIN"/>
    <property type="match status" value="1"/>
</dbReference>
<dbReference type="GO" id="GO:0030234">
    <property type="term" value="F:enzyme regulator activity"/>
    <property type="evidence" value="ECO:0007669"/>
    <property type="project" value="UniProtKB-UniRule"/>
</dbReference>
<dbReference type="Pfam" id="PF07297">
    <property type="entry name" value="DPM2"/>
    <property type="match status" value="1"/>
</dbReference>
<evidence type="ECO:0000256" key="5">
    <source>
        <dbReference type="ARBA" id="ARBA00022989"/>
    </source>
</evidence>
<protein>
    <recommendedName>
        <fullName evidence="7">Dolichol phosphate-mannose biosynthesis regulatory protein</fullName>
    </recommendedName>
</protein>
<evidence type="ECO:0000256" key="2">
    <source>
        <dbReference type="ARBA" id="ARBA00005478"/>
    </source>
</evidence>
<name>A0A9W7XNP5_9FUNG</name>
<keyword evidence="3 7" id="KW-0812">Transmembrane</keyword>
<accession>A0A9W7XNP5</accession>